<keyword evidence="1" id="KW-0472">Membrane</keyword>
<accession>A0A450U1K7</accession>
<name>A0A450U1K7_9GAMM</name>
<feature type="transmembrane region" description="Helical" evidence="1">
    <location>
        <begin position="21"/>
        <end position="40"/>
    </location>
</feature>
<gene>
    <name evidence="2" type="ORF">BECKFW1821C_GA0114237_11048</name>
</gene>
<evidence type="ECO:0000313" key="2">
    <source>
        <dbReference type="EMBL" id="VFJ76470.1"/>
    </source>
</evidence>
<organism evidence="2">
    <name type="scientific">Candidatus Kentrum sp. FW</name>
    <dbReference type="NCBI Taxonomy" id="2126338"/>
    <lineage>
        <taxon>Bacteria</taxon>
        <taxon>Pseudomonadati</taxon>
        <taxon>Pseudomonadota</taxon>
        <taxon>Gammaproteobacteria</taxon>
        <taxon>Candidatus Kentrum</taxon>
    </lineage>
</organism>
<reference evidence="2" key="1">
    <citation type="submission" date="2019-02" db="EMBL/GenBank/DDBJ databases">
        <authorList>
            <person name="Gruber-Vodicka R. H."/>
            <person name="Seah K. B. B."/>
        </authorList>
    </citation>
    <scope>NUCLEOTIDE SEQUENCE</scope>
    <source>
        <strain evidence="2">BECK_BZ131</strain>
    </source>
</reference>
<dbReference type="AlphaFoldDB" id="A0A450U1K7"/>
<keyword evidence="1" id="KW-0812">Transmembrane</keyword>
<dbReference type="EMBL" id="CAADFE010000104">
    <property type="protein sequence ID" value="VFJ76470.1"/>
    <property type="molecule type" value="Genomic_DNA"/>
</dbReference>
<sequence>MKRLADTYSYRSHKELKLRGAVFAVSLLSLVILTGCSTSAP</sequence>
<proteinExistence type="predicted"/>
<protein>
    <submittedName>
        <fullName evidence="2">Uncharacterized protein</fullName>
    </submittedName>
</protein>
<keyword evidence="1" id="KW-1133">Transmembrane helix</keyword>
<evidence type="ECO:0000256" key="1">
    <source>
        <dbReference type="SAM" id="Phobius"/>
    </source>
</evidence>